<keyword evidence="2" id="KW-0547">Nucleotide-binding</keyword>
<evidence type="ECO:0000313" key="3">
    <source>
        <dbReference type="EMBL" id="MDW4822481.1"/>
    </source>
</evidence>
<proteinExistence type="predicted"/>
<evidence type="ECO:0000313" key="4">
    <source>
        <dbReference type="Proteomes" id="UP001259340"/>
    </source>
</evidence>
<dbReference type="Gene3D" id="3.30.565.10">
    <property type="entry name" value="Histidine kinase-like ATPase, C-terminal domain"/>
    <property type="match status" value="1"/>
</dbReference>
<keyword evidence="5" id="KW-1185">Reference proteome</keyword>
<dbReference type="RefSeq" id="WP_310655008.1">
    <property type="nucleotide sequence ID" value="NZ_JAPMLA010000008.1"/>
</dbReference>
<evidence type="ECO:0000313" key="2">
    <source>
        <dbReference type="EMBL" id="MDR8524399.1"/>
    </source>
</evidence>
<evidence type="ECO:0000259" key="1">
    <source>
        <dbReference type="Pfam" id="PF13581"/>
    </source>
</evidence>
<name>A0AAW8NMB2_9GAMM</name>
<dbReference type="CDD" id="cd16936">
    <property type="entry name" value="HATPase_RsbW-like"/>
    <property type="match status" value="1"/>
</dbReference>
<dbReference type="EMBL" id="JAPMLE010000001">
    <property type="protein sequence ID" value="MDR8524399.1"/>
    <property type="molecule type" value="Genomic_DNA"/>
</dbReference>
<reference evidence="3 5" key="1">
    <citation type="journal article" date="2022" name="bioRxiv">
        <title>Prophages regulate Shewanella fidelis 3313 motility and biofilm formation: implications for gut colonization dynamics in Ciona robusta.</title>
        <authorList>
            <person name="Natarajan O."/>
            <person name="Gibboney S.L."/>
            <person name="Young M.N."/>
            <person name="Lim S.J."/>
            <person name="Pluta N."/>
            <person name="Atkinson C.G."/>
            <person name="Leigh B.A."/>
            <person name="Liberti A."/>
            <person name="Kees E.D."/>
            <person name="Breitbart M."/>
            <person name="Gralnick J.A."/>
            <person name="Dishaw L.J."/>
        </authorList>
    </citation>
    <scope>NUCLEOTIDE SEQUENCE [LARGE SCALE GENOMIC DNA]</scope>
    <source>
        <strain evidence="3 5">JG4066</strain>
    </source>
</reference>
<gene>
    <name evidence="2" type="ORF">OS133_12265</name>
    <name evidence="3" type="ORF">OS134_00125</name>
</gene>
<dbReference type="AlphaFoldDB" id="A0AAW8NMB2"/>
<reference evidence="2" key="2">
    <citation type="submission" date="2022-11" db="EMBL/GenBank/DDBJ databases">
        <title>Prophages regulate Shewanella fidelis motility and biofilm formation: implications for gut colonization dynamics in Ciona robusta.</title>
        <authorList>
            <person name="Natarajan O."/>
            <person name="Gibboney S.L."/>
            <person name="Young M.N."/>
            <person name="Lim S.J."/>
            <person name="Pluta N."/>
            <person name="Atkinson C.G.F."/>
            <person name="Leigh B.A."/>
            <person name="Liberti A."/>
            <person name="Kees E."/>
            <person name="Breitbart M."/>
            <person name="Gralnick J."/>
            <person name="Dishaw L.J."/>
        </authorList>
    </citation>
    <scope>NUCLEOTIDE SEQUENCE</scope>
    <source>
        <strain evidence="2">3313</strain>
    </source>
</reference>
<protein>
    <submittedName>
        <fullName evidence="2">ATP-binding protein</fullName>
    </submittedName>
</protein>
<keyword evidence="2" id="KW-0067">ATP-binding</keyword>
<dbReference type="GO" id="GO:0005524">
    <property type="term" value="F:ATP binding"/>
    <property type="evidence" value="ECO:0007669"/>
    <property type="project" value="UniProtKB-KW"/>
</dbReference>
<dbReference type="Pfam" id="PF13581">
    <property type="entry name" value="HATPase_c_2"/>
    <property type="match status" value="1"/>
</dbReference>
<feature type="domain" description="Histidine kinase/HSP90-like ATPase" evidence="1">
    <location>
        <begin position="19"/>
        <end position="126"/>
    </location>
</feature>
<comment type="caution">
    <text evidence="2">The sequence shown here is derived from an EMBL/GenBank/DDBJ whole genome shotgun (WGS) entry which is preliminary data.</text>
</comment>
<dbReference type="InterPro" id="IPR003594">
    <property type="entry name" value="HATPase_dom"/>
</dbReference>
<dbReference type="InterPro" id="IPR036890">
    <property type="entry name" value="HATPase_C_sf"/>
</dbReference>
<organism evidence="2 4">
    <name type="scientific">Shewanella fidelis</name>
    <dbReference type="NCBI Taxonomy" id="173509"/>
    <lineage>
        <taxon>Bacteria</taxon>
        <taxon>Pseudomonadati</taxon>
        <taxon>Pseudomonadota</taxon>
        <taxon>Gammaproteobacteria</taxon>
        <taxon>Alteromonadales</taxon>
        <taxon>Shewanellaceae</taxon>
        <taxon>Shewanella</taxon>
    </lineage>
</organism>
<evidence type="ECO:0000313" key="5">
    <source>
        <dbReference type="Proteomes" id="UP001271263"/>
    </source>
</evidence>
<dbReference type="EMBL" id="JAPMLD010000001">
    <property type="protein sequence ID" value="MDW4822481.1"/>
    <property type="molecule type" value="Genomic_DNA"/>
</dbReference>
<dbReference type="Proteomes" id="UP001259340">
    <property type="component" value="Unassembled WGS sequence"/>
</dbReference>
<accession>A0AAW8NMB2</accession>
<dbReference type="Proteomes" id="UP001271263">
    <property type="component" value="Unassembled WGS sequence"/>
</dbReference>
<sequence>MNSLQLNLDRRVIQKHSVSKEIDQFMLQNQVAEMNRFKVVTCTLEAIANIFEHAQPPLKHMIVILHCDNNKVIVDLLDNSPFKALVQPNSCPSADVHSGRGLWIINNWMDSVRSQQTVAGTHLQLTLTM</sequence>